<feature type="domain" description="YheO-like" evidence="1">
    <location>
        <begin position="9"/>
        <end position="120"/>
    </location>
</feature>
<dbReference type="EMBL" id="MRTP01000003">
    <property type="protein sequence ID" value="OMF54513.1"/>
    <property type="molecule type" value="Genomic_DNA"/>
</dbReference>
<dbReference type="Pfam" id="PF13309">
    <property type="entry name" value="HTH_22"/>
    <property type="match status" value="1"/>
</dbReference>
<evidence type="ECO:0000313" key="3">
    <source>
        <dbReference type="EMBL" id="OMF54513.1"/>
    </source>
</evidence>
<feature type="domain" description="Transcriptional regulator DauR-like HTH" evidence="2">
    <location>
        <begin position="146"/>
        <end position="207"/>
    </location>
</feature>
<keyword evidence="4" id="KW-1185">Reference proteome</keyword>
<dbReference type="AlphaFoldDB" id="A0A1R1ERN8"/>
<dbReference type="InterPro" id="IPR039446">
    <property type="entry name" value="DauR-like"/>
</dbReference>
<evidence type="ECO:0000259" key="1">
    <source>
        <dbReference type="Pfam" id="PF08348"/>
    </source>
</evidence>
<dbReference type="PANTHER" id="PTHR35568">
    <property type="entry name" value="TRANSCRIPTIONAL REGULATOR DAUR"/>
    <property type="match status" value="1"/>
</dbReference>
<evidence type="ECO:0008006" key="5">
    <source>
        <dbReference type="Google" id="ProtNLM"/>
    </source>
</evidence>
<dbReference type="InterPro" id="IPR039445">
    <property type="entry name" value="DauR-like_HTH"/>
</dbReference>
<organism evidence="3 4">
    <name type="scientific">Paenibacillus rhizosphaerae</name>
    <dbReference type="NCBI Taxonomy" id="297318"/>
    <lineage>
        <taxon>Bacteria</taxon>
        <taxon>Bacillati</taxon>
        <taxon>Bacillota</taxon>
        <taxon>Bacilli</taxon>
        <taxon>Bacillales</taxon>
        <taxon>Paenibacillaceae</taxon>
        <taxon>Paenibacillus</taxon>
    </lineage>
</organism>
<gene>
    <name evidence="3" type="ORF">BK138_15200</name>
</gene>
<name>A0A1R1ERN8_9BACL</name>
<dbReference type="PANTHER" id="PTHR35568:SF1">
    <property type="entry name" value="TRANSCRIPTIONAL REGULATOR DAUR"/>
    <property type="match status" value="1"/>
</dbReference>
<dbReference type="InterPro" id="IPR013559">
    <property type="entry name" value="YheO"/>
</dbReference>
<dbReference type="Pfam" id="PF08348">
    <property type="entry name" value="PAS_6"/>
    <property type="match status" value="1"/>
</dbReference>
<dbReference type="Proteomes" id="UP000187172">
    <property type="component" value="Unassembled WGS sequence"/>
</dbReference>
<evidence type="ECO:0000259" key="2">
    <source>
        <dbReference type="Pfam" id="PF13309"/>
    </source>
</evidence>
<sequence length="222" mass="24922">MEHIKEELNVLLPVIRAIAAQFGEKCEVVLHDLTQGYESTIVAIENGHITGRKVGDCGSNLGLEVLRGTVTEGDRYNYITQTKDGKILRSSSTYFKNSKGETIGALCMNLDISDLLVAENTIRSLTMHSLDQEVKEVFVNDVNDLLDYLLQECQKEIGKPVSHMSKDDKVKAVQFLDMRGAFLVKKAGDKVCQFLDISKFTLYNYLDEIRANQDKGMPKNRV</sequence>
<proteinExistence type="predicted"/>
<accession>A0A1R1ERN8</accession>
<reference evidence="3 4" key="1">
    <citation type="submission" date="2016-11" db="EMBL/GenBank/DDBJ databases">
        <title>Paenibacillus species isolates.</title>
        <authorList>
            <person name="Beno S.M."/>
        </authorList>
    </citation>
    <scope>NUCLEOTIDE SEQUENCE [LARGE SCALE GENOMIC DNA]</scope>
    <source>
        <strain evidence="3 4">FSL R5-0378</strain>
    </source>
</reference>
<protein>
    <recommendedName>
        <fullName evidence="5">Transcriptional regulator</fullName>
    </recommendedName>
</protein>
<evidence type="ECO:0000313" key="4">
    <source>
        <dbReference type="Proteomes" id="UP000187172"/>
    </source>
</evidence>
<dbReference type="STRING" id="297318.BK138_15200"/>
<dbReference type="RefSeq" id="WP_076170415.1">
    <property type="nucleotide sequence ID" value="NZ_MRTP01000003.1"/>
</dbReference>
<comment type="caution">
    <text evidence="3">The sequence shown here is derived from an EMBL/GenBank/DDBJ whole genome shotgun (WGS) entry which is preliminary data.</text>
</comment>